<feature type="transmembrane region" description="Helical" evidence="6">
    <location>
        <begin position="346"/>
        <end position="367"/>
    </location>
</feature>
<gene>
    <name evidence="8" type="ORF">ACFSE6_12500</name>
</gene>
<dbReference type="InterPro" id="IPR036259">
    <property type="entry name" value="MFS_trans_sf"/>
</dbReference>
<keyword evidence="4 6" id="KW-1133">Transmembrane helix</keyword>
<evidence type="ECO:0000256" key="5">
    <source>
        <dbReference type="ARBA" id="ARBA00023136"/>
    </source>
</evidence>
<name>A0ABW4L7M1_9MICO</name>
<feature type="transmembrane region" description="Helical" evidence="6">
    <location>
        <begin position="145"/>
        <end position="168"/>
    </location>
</feature>
<dbReference type="SUPFAM" id="SSF103473">
    <property type="entry name" value="MFS general substrate transporter"/>
    <property type="match status" value="1"/>
</dbReference>
<evidence type="ECO:0000313" key="9">
    <source>
        <dbReference type="Proteomes" id="UP001597277"/>
    </source>
</evidence>
<sequence>MPPLSTTRRNLALFALALGGFGIGTTEFVSMGLLPQIGEELIPGFATAPQAGIARAGWLITVYALGVVIGAPVTAVVAAKLSQRTLVLILAAAFTTANLASALMPTFELTALARFASALPHGAYFGVASLFAARLMGPGKQGAGVALALSGLTIANVVGVPLGTLLGQTAGWRWAYVAVAVIFAVALLIAFLTLPRVAGNPDRGALRELAAFRNPRLWLMLAVGAIGFGGFFAVYSYIAEVTTRSAGLAESAVPWVLATLGVGMTVGNVIGGWASDRDLTRTLLLGFSTYIVIMALYATLAAQPVALFLLVFGVGATGSALIPSIQSRIIRIAGDAELLGAAMNHAAFNVGNSLGAWLGGLVIAGGFGYLAPGWVGAALAATGCILALVSVRLDRARAQVPGVEAELVAGG</sequence>
<dbReference type="InterPro" id="IPR011701">
    <property type="entry name" value="MFS"/>
</dbReference>
<organism evidence="8 9">
    <name type="scientific">Georgenia deserti</name>
    <dbReference type="NCBI Taxonomy" id="2093781"/>
    <lineage>
        <taxon>Bacteria</taxon>
        <taxon>Bacillati</taxon>
        <taxon>Actinomycetota</taxon>
        <taxon>Actinomycetes</taxon>
        <taxon>Micrococcales</taxon>
        <taxon>Bogoriellaceae</taxon>
        <taxon>Georgenia</taxon>
    </lineage>
</organism>
<protein>
    <submittedName>
        <fullName evidence="8">MFS transporter</fullName>
    </submittedName>
</protein>
<evidence type="ECO:0000256" key="4">
    <source>
        <dbReference type="ARBA" id="ARBA00022989"/>
    </source>
</evidence>
<keyword evidence="3 6" id="KW-0812">Transmembrane</keyword>
<dbReference type="PANTHER" id="PTHR43124:SF3">
    <property type="entry name" value="CHLORAMPHENICOL EFFLUX PUMP RV0191"/>
    <property type="match status" value="1"/>
</dbReference>
<comment type="subcellular location">
    <subcellularLocation>
        <location evidence="1">Cell membrane</location>
        <topology evidence="1">Multi-pass membrane protein</topology>
    </subcellularLocation>
</comment>
<evidence type="ECO:0000256" key="2">
    <source>
        <dbReference type="ARBA" id="ARBA00022475"/>
    </source>
</evidence>
<dbReference type="InterPro" id="IPR020846">
    <property type="entry name" value="MFS_dom"/>
</dbReference>
<dbReference type="CDD" id="cd17324">
    <property type="entry name" value="MFS_NepI_like"/>
    <property type="match status" value="1"/>
</dbReference>
<feature type="domain" description="Major facilitator superfamily (MFS) profile" evidence="7">
    <location>
        <begin position="12"/>
        <end position="395"/>
    </location>
</feature>
<feature type="transmembrane region" description="Helical" evidence="6">
    <location>
        <begin position="306"/>
        <end position="325"/>
    </location>
</feature>
<evidence type="ECO:0000256" key="3">
    <source>
        <dbReference type="ARBA" id="ARBA00022692"/>
    </source>
</evidence>
<evidence type="ECO:0000259" key="7">
    <source>
        <dbReference type="PROSITE" id="PS50850"/>
    </source>
</evidence>
<dbReference type="EMBL" id="JBHUEE010000006">
    <property type="protein sequence ID" value="MFD1718660.1"/>
    <property type="molecule type" value="Genomic_DNA"/>
</dbReference>
<dbReference type="Proteomes" id="UP001597277">
    <property type="component" value="Unassembled WGS sequence"/>
</dbReference>
<feature type="transmembrane region" description="Helical" evidence="6">
    <location>
        <begin position="57"/>
        <end position="79"/>
    </location>
</feature>
<evidence type="ECO:0000313" key="8">
    <source>
        <dbReference type="EMBL" id="MFD1718660.1"/>
    </source>
</evidence>
<feature type="transmembrane region" description="Helical" evidence="6">
    <location>
        <begin position="373"/>
        <end position="391"/>
    </location>
</feature>
<dbReference type="Gene3D" id="1.20.1250.20">
    <property type="entry name" value="MFS general substrate transporter like domains"/>
    <property type="match status" value="2"/>
</dbReference>
<feature type="transmembrane region" description="Helical" evidence="6">
    <location>
        <begin position="251"/>
        <end position="270"/>
    </location>
</feature>
<feature type="transmembrane region" description="Helical" evidence="6">
    <location>
        <begin position="12"/>
        <end position="37"/>
    </location>
</feature>
<proteinExistence type="predicted"/>
<dbReference type="PROSITE" id="PS50850">
    <property type="entry name" value="MFS"/>
    <property type="match status" value="1"/>
</dbReference>
<keyword evidence="9" id="KW-1185">Reference proteome</keyword>
<evidence type="ECO:0000256" key="6">
    <source>
        <dbReference type="SAM" id="Phobius"/>
    </source>
</evidence>
<reference evidence="9" key="1">
    <citation type="journal article" date="2019" name="Int. J. Syst. Evol. Microbiol.">
        <title>The Global Catalogue of Microorganisms (GCM) 10K type strain sequencing project: providing services to taxonomists for standard genome sequencing and annotation.</title>
        <authorList>
            <consortium name="The Broad Institute Genomics Platform"/>
            <consortium name="The Broad Institute Genome Sequencing Center for Infectious Disease"/>
            <person name="Wu L."/>
            <person name="Ma J."/>
        </authorList>
    </citation>
    <scope>NUCLEOTIDE SEQUENCE [LARGE SCALE GENOMIC DNA]</scope>
    <source>
        <strain evidence="9">JCM 17130</strain>
    </source>
</reference>
<dbReference type="PANTHER" id="PTHR43124">
    <property type="entry name" value="PURINE EFFLUX PUMP PBUE"/>
    <property type="match status" value="1"/>
</dbReference>
<feature type="transmembrane region" description="Helical" evidence="6">
    <location>
        <begin position="217"/>
        <end position="239"/>
    </location>
</feature>
<feature type="transmembrane region" description="Helical" evidence="6">
    <location>
        <begin position="282"/>
        <end position="300"/>
    </location>
</feature>
<keyword evidence="5 6" id="KW-0472">Membrane</keyword>
<dbReference type="RefSeq" id="WP_388007386.1">
    <property type="nucleotide sequence ID" value="NZ_JBHUEE010000006.1"/>
</dbReference>
<feature type="transmembrane region" description="Helical" evidence="6">
    <location>
        <begin position="86"/>
        <end position="105"/>
    </location>
</feature>
<dbReference type="Pfam" id="PF07690">
    <property type="entry name" value="MFS_1"/>
    <property type="match status" value="2"/>
</dbReference>
<keyword evidence="2" id="KW-1003">Cell membrane</keyword>
<feature type="transmembrane region" description="Helical" evidence="6">
    <location>
        <begin position="174"/>
        <end position="197"/>
    </location>
</feature>
<comment type="caution">
    <text evidence="8">The sequence shown here is derived from an EMBL/GenBank/DDBJ whole genome shotgun (WGS) entry which is preliminary data.</text>
</comment>
<dbReference type="InterPro" id="IPR050189">
    <property type="entry name" value="MFS_Efflux_Transporters"/>
</dbReference>
<accession>A0ABW4L7M1</accession>
<feature type="transmembrane region" description="Helical" evidence="6">
    <location>
        <begin position="111"/>
        <end position="133"/>
    </location>
</feature>
<evidence type="ECO:0000256" key="1">
    <source>
        <dbReference type="ARBA" id="ARBA00004651"/>
    </source>
</evidence>